<dbReference type="InterPro" id="IPR002901">
    <property type="entry name" value="MGlyc_endo_b_GlcNAc-like_dom"/>
</dbReference>
<sequence length="373" mass="40947">MLTVSMLSISVAWSQSRSPQVEAYIQRYETLAVSEMMRTGVPASITLAQAILESGCGQSTLAKNSNNHFGIKCKTEWTGEKTYHDDDRKAECFRVYNSVEDSYKDHSDFLKNRPYYTDLFRLSQTDYKGWAYGLKKDGYATEKDYPQNLIKLIETYNLENYTDLAISKMKNNQDGAGIIPGSNIALNDQNNANLGQPAAPGRSLTSTASENTDNNTQKALAAVNNSDNLRQNNSGAPAMRVAQTTVRPPSYPVAPFKINHTKVVFAPKGMSLMALASKNNINFHKLLTLNDLGPTAVLSPGQLIFLEKRPKKGEKEYVISKYGQSLKEIAAGQGVALKSLVSYNKTAAELPLAAGQKVYLRGKAPAALKTLSK</sequence>
<dbReference type="PANTHER" id="PTHR33308:SF9">
    <property type="entry name" value="PEPTIDOGLYCAN HYDROLASE FLGJ"/>
    <property type="match status" value="1"/>
</dbReference>
<evidence type="ECO:0000256" key="2">
    <source>
        <dbReference type="SAM" id="MobiDB-lite"/>
    </source>
</evidence>
<organism evidence="4 5">
    <name type="scientific">Arachidicoccus ginsenosidivorans</name>
    <dbReference type="NCBI Taxonomy" id="496057"/>
    <lineage>
        <taxon>Bacteria</taxon>
        <taxon>Pseudomonadati</taxon>
        <taxon>Bacteroidota</taxon>
        <taxon>Chitinophagia</taxon>
        <taxon>Chitinophagales</taxon>
        <taxon>Chitinophagaceae</taxon>
        <taxon>Arachidicoccus</taxon>
    </lineage>
</organism>
<dbReference type="SMART" id="SM00047">
    <property type="entry name" value="LYZ2"/>
    <property type="match status" value="1"/>
</dbReference>
<dbReference type="EMBL" id="CP042434">
    <property type="protein sequence ID" value="QEC74339.1"/>
    <property type="molecule type" value="Genomic_DNA"/>
</dbReference>
<dbReference type="GO" id="GO:0004040">
    <property type="term" value="F:amidase activity"/>
    <property type="evidence" value="ECO:0007669"/>
    <property type="project" value="InterPro"/>
</dbReference>
<name>A0A5B8VSC1_9BACT</name>
<keyword evidence="5" id="KW-1185">Reference proteome</keyword>
<feature type="domain" description="Mannosyl-glycoprotein endo-beta-N-acetylglucosamidase-like" evidence="3">
    <location>
        <begin position="10"/>
        <end position="162"/>
    </location>
</feature>
<dbReference type="InterPro" id="IPR051056">
    <property type="entry name" value="Glycosyl_Hydrolase_73"/>
</dbReference>
<evidence type="ECO:0000313" key="4">
    <source>
        <dbReference type="EMBL" id="QEC74339.1"/>
    </source>
</evidence>
<evidence type="ECO:0000256" key="1">
    <source>
        <dbReference type="ARBA" id="ARBA00022801"/>
    </source>
</evidence>
<evidence type="ECO:0000259" key="3">
    <source>
        <dbReference type="SMART" id="SM00047"/>
    </source>
</evidence>
<dbReference type="Pfam" id="PF01832">
    <property type="entry name" value="Glucosaminidase"/>
    <property type="match status" value="1"/>
</dbReference>
<dbReference type="AlphaFoldDB" id="A0A5B8VSC1"/>
<protein>
    <recommendedName>
        <fullName evidence="3">Mannosyl-glycoprotein endo-beta-N-acetylglucosamidase-like domain-containing protein</fullName>
    </recommendedName>
</protein>
<dbReference type="KEGG" id="agi:FSB73_17545"/>
<feature type="compositionally biased region" description="Polar residues" evidence="2">
    <location>
        <begin position="203"/>
        <end position="213"/>
    </location>
</feature>
<feature type="region of interest" description="Disordered" evidence="2">
    <location>
        <begin position="189"/>
        <end position="213"/>
    </location>
</feature>
<gene>
    <name evidence="4" type="ORF">FSB73_17545</name>
</gene>
<dbReference type="PANTHER" id="PTHR33308">
    <property type="entry name" value="PEPTIDOGLYCAN HYDROLASE FLGJ"/>
    <property type="match status" value="1"/>
</dbReference>
<dbReference type="Proteomes" id="UP000321291">
    <property type="component" value="Chromosome"/>
</dbReference>
<dbReference type="Gene3D" id="1.10.530.10">
    <property type="match status" value="1"/>
</dbReference>
<keyword evidence="1" id="KW-0378">Hydrolase</keyword>
<proteinExistence type="predicted"/>
<evidence type="ECO:0000313" key="5">
    <source>
        <dbReference type="Proteomes" id="UP000321291"/>
    </source>
</evidence>
<accession>A0A5B8VSC1</accession>
<reference evidence="4 5" key="1">
    <citation type="journal article" date="2017" name="Int. J. Syst. Evol. Microbiol.">
        <title>Arachidicoccus ginsenosidivorans sp. nov., with ginsenoside-converting activity isolated from ginseng cultivating soil.</title>
        <authorList>
            <person name="Siddiqi M.Z."/>
            <person name="Aslam Z."/>
            <person name="Im W.T."/>
        </authorList>
    </citation>
    <scope>NUCLEOTIDE SEQUENCE [LARGE SCALE GENOMIC DNA]</scope>
    <source>
        <strain evidence="4 5">Gsoil 809</strain>
    </source>
</reference>
<dbReference type="InterPro" id="IPR018392">
    <property type="entry name" value="LysM"/>
</dbReference>
<dbReference type="Pfam" id="PF01476">
    <property type="entry name" value="LysM"/>
    <property type="match status" value="1"/>
</dbReference>
<dbReference type="OrthoDB" id="977752at2"/>